<dbReference type="FunFam" id="2.60.40.10:FF:000495">
    <property type="entry name" value="Periplasmic beta-glucosidase"/>
    <property type="match status" value="1"/>
</dbReference>
<evidence type="ECO:0000259" key="5">
    <source>
        <dbReference type="SMART" id="SM01217"/>
    </source>
</evidence>
<feature type="domain" description="Fibronectin type III-like" evidence="5">
    <location>
        <begin position="672"/>
        <end position="741"/>
    </location>
</feature>
<dbReference type="Gene3D" id="3.20.20.300">
    <property type="entry name" value="Glycoside hydrolase, family 3, N-terminal domain"/>
    <property type="match status" value="1"/>
</dbReference>
<accession>A0A7V2B032</accession>
<comment type="caution">
    <text evidence="6">The sequence shown here is derived from an EMBL/GenBank/DDBJ whole genome shotgun (WGS) entry which is preliminary data.</text>
</comment>
<dbReference type="GO" id="GO:0008422">
    <property type="term" value="F:beta-glucosidase activity"/>
    <property type="evidence" value="ECO:0007669"/>
    <property type="project" value="UniProtKB-ARBA"/>
</dbReference>
<dbReference type="InterPro" id="IPR017853">
    <property type="entry name" value="GH"/>
</dbReference>
<dbReference type="PRINTS" id="PR00133">
    <property type="entry name" value="GLHYDRLASE3"/>
</dbReference>
<dbReference type="Gene3D" id="2.60.40.10">
    <property type="entry name" value="Immunoglobulins"/>
    <property type="match status" value="1"/>
</dbReference>
<comment type="similarity">
    <text evidence="1 4">Belongs to the glycosyl hydrolase 3 family.</text>
</comment>
<dbReference type="Pfam" id="PF01915">
    <property type="entry name" value="Glyco_hydro_3_C"/>
    <property type="match status" value="1"/>
</dbReference>
<protein>
    <submittedName>
        <fullName evidence="6">Beta-glucosidase BglX</fullName>
    </submittedName>
</protein>
<dbReference type="GO" id="GO:0005975">
    <property type="term" value="P:carbohydrate metabolic process"/>
    <property type="evidence" value="ECO:0007669"/>
    <property type="project" value="InterPro"/>
</dbReference>
<dbReference type="InterPro" id="IPR001764">
    <property type="entry name" value="Glyco_hydro_3_N"/>
</dbReference>
<dbReference type="InterPro" id="IPR036962">
    <property type="entry name" value="Glyco_hydro_3_N_sf"/>
</dbReference>
<organism evidence="6">
    <name type="scientific">Rhodothermus marinus</name>
    <name type="common">Rhodothermus obamensis</name>
    <dbReference type="NCBI Taxonomy" id="29549"/>
    <lineage>
        <taxon>Bacteria</taxon>
        <taxon>Pseudomonadati</taxon>
        <taxon>Rhodothermota</taxon>
        <taxon>Rhodothermia</taxon>
        <taxon>Rhodothermales</taxon>
        <taxon>Rhodothermaceae</taxon>
        <taxon>Rhodothermus</taxon>
    </lineage>
</organism>
<dbReference type="InterPro" id="IPR050288">
    <property type="entry name" value="Cellulose_deg_GH3"/>
</dbReference>
<keyword evidence="2 4" id="KW-0378">Hydrolase</keyword>
<reference evidence="6" key="1">
    <citation type="journal article" date="2020" name="mSystems">
        <title>Genome- and Community-Level Interaction Insights into Carbon Utilization and Element Cycling Functions of Hydrothermarchaeota in Hydrothermal Sediment.</title>
        <authorList>
            <person name="Zhou Z."/>
            <person name="Liu Y."/>
            <person name="Xu W."/>
            <person name="Pan J."/>
            <person name="Luo Z.H."/>
            <person name="Li M."/>
        </authorList>
    </citation>
    <scope>NUCLEOTIDE SEQUENCE [LARGE SCALE GENOMIC DNA]</scope>
    <source>
        <strain evidence="6">SpSt-143</strain>
    </source>
</reference>
<evidence type="ECO:0000256" key="2">
    <source>
        <dbReference type="ARBA" id="ARBA00022801"/>
    </source>
</evidence>
<dbReference type="FunFam" id="3.20.20.300:FF:000005">
    <property type="entry name" value="Periplasmic beta-glucosidase"/>
    <property type="match status" value="1"/>
</dbReference>
<dbReference type="InterPro" id="IPR036881">
    <property type="entry name" value="Glyco_hydro_3_C_sf"/>
</dbReference>
<evidence type="ECO:0000256" key="1">
    <source>
        <dbReference type="ARBA" id="ARBA00005336"/>
    </source>
</evidence>
<sequence>MLRLYLVLLLTLIGFTTARAQSLEKAREDSLIEALLARMTLEEKLGQLTLYNGGLAQTGPVVMTADPDAVRRGRVGAVMNLFGAEATCALQRQAVEESRLGIPLLFALDVIHGFRTIFPVPLAEAATFDPQLAEQTARVAALEASAAGLHWTFAPMVDIARDARWGRIVEGSGEDPYLGSLMAAARVRGFQGKDLREPSTIMACAKHFVAYGGAEGGRDYNTVDLSERTLREVYLPPFEAAVRAGALSVMSAFNEIGGIPASADRRLLTDVLRGEWGFEGLVVSDYTAIWELLFHGIAADSAEAGRKALVAGVDMDMVSGIYVHKLAEEVRSGRLPEAVVDEAVRRVLRVKYRLGLFEDPYRYCRDPERERRLLLAAEHRRLAREVATKAIVLLKNEGNLLPLADTLRTLAVIGALATDSASVLGPWAATGRPGEAVTILEGLRAALPQTRVLYAPGYPEAPPGGFQEIVATALSPDTSRFAEAVAVAAQADVVLLVLGEHRELSGEAASRASVALPGAQEALARRILATGKPVVVVLMNGRPLAIPYLAEAAPAILETWFLGSEMGNAVADVLLGRASPGGRLPVSFPRATGQEPLYYNHKPTGRPPRAEEKYTSKYLDVHWSPLYPFGYGLTYTTFAYRNLRLSSSRLGLQDTLRLTVEVTNTGTRAGEEVVQLYVRDEAASVTRPVRELKGFQRVALAPGETKTVTFELPVEALRFWGLENRWVVEPGWFTLQVGPSSAEGLEARFEVLAQSTIRSR</sequence>
<name>A0A7V2B032_RHOMR</name>
<dbReference type="InterPro" id="IPR013783">
    <property type="entry name" value="Ig-like_fold"/>
</dbReference>
<dbReference type="SUPFAM" id="SSF51445">
    <property type="entry name" value="(Trans)glycosidases"/>
    <property type="match status" value="1"/>
</dbReference>
<evidence type="ECO:0000256" key="3">
    <source>
        <dbReference type="ARBA" id="ARBA00023277"/>
    </source>
</evidence>
<dbReference type="PANTHER" id="PTHR42715:SF10">
    <property type="entry name" value="BETA-GLUCOSIDASE"/>
    <property type="match status" value="1"/>
</dbReference>
<dbReference type="NCBIfam" id="NF011678">
    <property type="entry name" value="PRK15098.1"/>
    <property type="match status" value="1"/>
</dbReference>
<keyword evidence="4" id="KW-0326">Glycosidase</keyword>
<dbReference type="Pfam" id="PF00933">
    <property type="entry name" value="Glyco_hydro_3"/>
    <property type="match status" value="1"/>
</dbReference>
<dbReference type="Pfam" id="PF14310">
    <property type="entry name" value="Fn3-like"/>
    <property type="match status" value="1"/>
</dbReference>
<evidence type="ECO:0000256" key="4">
    <source>
        <dbReference type="RuleBase" id="RU361161"/>
    </source>
</evidence>
<dbReference type="SUPFAM" id="SSF52279">
    <property type="entry name" value="Beta-D-glucan exohydrolase, C-terminal domain"/>
    <property type="match status" value="1"/>
</dbReference>
<proteinExistence type="inferred from homology"/>
<dbReference type="InterPro" id="IPR026891">
    <property type="entry name" value="Fn3-like"/>
</dbReference>
<gene>
    <name evidence="6" type="primary">bglX</name>
    <name evidence="6" type="ORF">ENO59_04750</name>
</gene>
<dbReference type="InterPro" id="IPR019800">
    <property type="entry name" value="Glyco_hydro_3_AS"/>
</dbReference>
<keyword evidence="3" id="KW-0119">Carbohydrate metabolism</keyword>
<evidence type="ECO:0000313" key="6">
    <source>
        <dbReference type="EMBL" id="HER95809.1"/>
    </source>
</evidence>
<dbReference type="SMART" id="SM01217">
    <property type="entry name" value="Fn3_like"/>
    <property type="match status" value="1"/>
</dbReference>
<dbReference type="Gene3D" id="3.40.50.1700">
    <property type="entry name" value="Glycoside hydrolase family 3 C-terminal domain"/>
    <property type="match status" value="1"/>
</dbReference>
<dbReference type="AlphaFoldDB" id="A0A7V2B032"/>
<dbReference type="PANTHER" id="PTHR42715">
    <property type="entry name" value="BETA-GLUCOSIDASE"/>
    <property type="match status" value="1"/>
</dbReference>
<dbReference type="EMBL" id="DSGB01000004">
    <property type="protein sequence ID" value="HER95809.1"/>
    <property type="molecule type" value="Genomic_DNA"/>
</dbReference>
<dbReference type="InterPro" id="IPR002772">
    <property type="entry name" value="Glyco_hydro_3_C"/>
</dbReference>
<dbReference type="PROSITE" id="PS00775">
    <property type="entry name" value="GLYCOSYL_HYDROL_F3"/>
    <property type="match status" value="1"/>
</dbReference>